<dbReference type="Pfam" id="PF07690">
    <property type="entry name" value="MFS_1"/>
    <property type="match status" value="1"/>
</dbReference>
<name>A0ABS5KRK0_9ACTN</name>
<feature type="transmembrane region" description="Helical" evidence="7">
    <location>
        <begin position="96"/>
        <end position="117"/>
    </location>
</feature>
<evidence type="ECO:0000256" key="2">
    <source>
        <dbReference type="ARBA" id="ARBA00022448"/>
    </source>
</evidence>
<organism evidence="9 10">
    <name type="scientific">Catenulispora pinistramenti</name>
    <dbReference type="NCBI Taxonomy" id="2705254"/>
    <lineage>
        <taxon>Bacteria</taxon>
        <taxon>Bacillati</taxon>
        <taxon>Actinomycetota</taxon>
        <taxon>Actinomycetes</taxon>
        <taxon>Catenulisporales</taxon>
        <taxon>Catenulisporaceae</taxon>
        <taxon>Catenulispora</taxon>
    </lineage>
</organism>
<keyword evidence="8" id="KW-0732">Signal</keyword>
<feature type="transmembrane region" description="Helical" evidence="7">
    <location>
        <begin position="70"/>
        <end position="90"/>
    </location>
</feature>
<evidence type="ECO:0000256" key="5">
    <source>
        <dbReference type="ARBA" id="ARBA00023136"/>
    </source>
</evidence>
<feature type="chain" id="PRO_5046189314" evidence="8">
    <location>
        <begin position="19"/>
        <end position="471"/>
    </location>
</feature>
<feature type="transmembrane region" description="Helical" evidence="7">
    <location>
        <begin position="275"/>
        <end position="294"/>
    </location>
</feature>
<sequence length="471" mass="49311">MRRAAAALLALTVGCVLADSAVVTLALPEILQRLHTTVGQVAWVLIAFNLVLAVVARPAAWFYRTRDPAVLCAAGIAVFAGASALCAVAGSLDVLVAARSVQAVGGAFAVIGSLQLLVDELSERRGTAWWIAAGVFGTAVGPVAGGLLTDAFSWRSIFIVQVPIAVLAVPAALAKRRRNGQGLADDAQEHDAQEHDAQEPHTQEPHAQKHRVRIRPNIALALLSAALTAALFLFVLLLVDGWRRSPAVAAVTVSVIPLAALLARPLARMLRSGPMAQTMSGCLLIAGGLTGLALLPSADLAWTIAPQALVGLGLGLTLDPLTLQAMDGRRPHFLHGGWTIAARHAGVVLGLAILTPVFTADLRSAQPPAEDAITALVLNAPLAPQDKIAIARGLADQLKQDRGRVPDLDPAFEQLSVPAAEKPAVAQLERSLNLQLQRAATHAFRNAFLIGAALALVALLSLIPLRRRGTR</sequence>
<feature type="region of interest" description="Disordered" evidence="6">
    <location>
        <begin position="180"/>
        <end position="210"/>
    </location>
</feature>
<feature type="signal peptide" evidence="8">
    <location>
        <begin position="1"/>
        <end position="18"/>
    </location>
</feature>
<evidence type="ECO:0000256" key="6">
    <source>
        <dbReference type="SAM" id="MobiDB-lite"/>
    </source>
</evidence>
<dbReference type="PANTHER" id="PTHR42718">
    <property type="entry name" value="MAJOR FACILITATOR SUPERFAMILY MULTIDRUG TRANSPORTER MFSC"/>
    <property type="match status" value="1"/>
</dbReference>
<evidence type="ECO:0000313" key="10">
    <source>
        <dbReference type="Proteomes" id="UP000730482"/>
    </source>
</evidence>
<dbReference type="PANTHER" id="PTHR42718:SF9">
    <property type="entry name" value="MAJOR FACILITATOR SUPERFAMILY MULTIDRUG TRANSPORTER MFSC"/>
    <property type="match status" value="1"/>
</dbReference>
<feature type="transmembrane region" description="Helical" evidence="7">
    <location>
        <begin position="245"/>
        <end position="263"/>
    </location>
</feature>
<keyword evidence="4 7" id="KW-1133">Transmembrane helix</keyword>
<dbReference type="InterPro" id="IPR011701">
    <property type="entry name" value="MFS"/>
</dbReference>
<keyword evidence="10" id="KW-1185">Reference proteome</keyword>
<evidence type="ECO:0000256" key="3">
    <source>
        <dbReference type="ARBA" id="ARBA00022692"/>
    </source>
</evidence>
<keyword evidence="5 7" id="KW-0472">Membrane</keyword>
<evidence type="ECO:0000256" key="4">
    <source>
        <dbReference type="ARBA" id="ARBA00022989"/>
    </source>
</evidence>
<feature type="transmembrane region" description="Helical" evidence="7">
    <location>
        <begin position="42"/>
        <end position="63"/>
    </location>
</feature>
<dbReference type="EMBL" id="JAAFYZ010000053">
    <property type="protein sequence ID" value="MBS2548659.1"/>
    <property type="molecule type" value="Genomic_DNA"/>
</dbReference>
<proteinExistence type="predicted"/>
<feature type="compositionally biased region" description="Basic and acidic residues" evidence="6">
    <location>
        <begin position="187"/>
        <end position="207"/>
    </location>
</feature>
<dbReference type="Gene3D" id="1.20.1250.20">
    <property type="entry name" value="MFS general substrate transporter like domains"/>
    <property type="match status" value="1"/>
</dbReference>
<evidence type="ECO:0000256" key="7">
    <source>
        <dbReference type="SAM" id="Phobius"/>
    </source>
</evidence>
<evidence type="ECO:0000256" key="1">
    <source>
        <dbReference type="ARBA" id="ARBA00004141"/>
    </source>
</evidence>
<evidence type="ECO:0000313" key="9">
    <source>
        <dbReference type="EMBL" id="MBS2548659.1"/>
    </source>
</evidence>
<keyword evidence="2" id="KW-0813">Transport</keyword>
<evidence type="ECO:0000256" key="8">
    <source>
        <dbReference type="SAM" id="SignalP"/>
    </source>
</evidence>
<dbReference type="InterPro" id="IPR036259">
    <property type="entry name" value="MFS_trans_sf"/>
</dbReference>
<protein>
    <submittedName>
        <fullName evidence="9">MFS transporter</fullName>
    </submittedName>
</protein>
<accession>A0ABS5KRK0</accession>
<reference evidence="9 10" key="1">
    <citation type="submission" date="2020-02" db="EMBL/GenBank/DDBJ databases">
        <title>Acidophilic actinobacteria isolated from forest soil.</title>
        <authorList>
            <person name="Golinska P."/>
        </authorList>
    </citation>
    <scope>NUCLEOTIDE SEQUENCE [LARGE SCALE GENOMIC DNA]</scope>
    <source>
        <strain evidence="9 10">NL8</strain>
    </source>
</reference>
<feature type="transmembrane region" description="Helical" evidence="7">
    <location>
        <begin position="129"/>
        <end position="148"/>
    </location>
</feature>
<feature type="transmembrane region" description="Helical" evidence="7">
    <location>
        <begin position="443"/>
        <end position="465"/>
    </location>
</feature>
<dbReference type="PROSITE" id="PS51257">
    <property type="entry name" value="PROKAR_LIPOPROTEIN"/>
    <property type="match status" value="1"/>
</dbReference>
<keyword evidence="3 7" id="KW-0812">Transmembrane</keyword>
<feature type="transmembrane region" description="Helical" evidence="7">
    <location>
        <begin position="154"/>
        <end position="173"/>
    </location>
</feature>
<comment type="caution">
    <text evidence="9">The sequence shown here is derived from an EMBL/GenBank/DDBJ whole genome shotgun (WGS) entry which is preliminary data.</text>
</comment>
<feature type="transmembrane region" description="Helical" evidence="7">
    <location>
        <begin position="218"/>
        <end position="239"/>
    </location>
</feature>
<gene>
    <name evidence="9" type="ORF">KGQ19_17460</name>
</gene>
<dbReference type="SUPFAM" id="SSF103473">
    <property type="entry name" value="MFS general substrate transporter"/>
    <property type="match status" value="1"/>
</dbReference>
<comment type="subcellular location">
    <subcellularLocation>
        <location evidence="1">Membrane</location>
        <topology evidence="1">Multi-pass membrane protein</topology>
    </subcellularLocation>
</comment>
<dbReference type="Proteomes" id="UP000730482">
    <property type="component" value="Unassembled WGS sequence"/>
</dbReference>